<evidence type="ECO:0000313" key="3">
    <source>
        <dbReference type="Proteomes" id="UP001227230"/>
    </source>
</evidence>
<gene>
    <name evidence="2" type="ORF">VitviT2T_005180</name>
</gene>
<accession>A0ABY9BT39</accession>
<dbReference type="EMBL" id="CP126651">
    <property type="protein sequence ID" value="WJZ85659.1"/>
    <property type="molecule type" value="Genomic_DNA"/>
</dbReference>
<feature type="compositionally biased region" description="Polar residues" evidence="1">
    <location>
        <begin position="91"/>
        <end position="112"/>
    </location>
</feature>
<sequence length="193" mass="20903">MIDTLVEEHCNKSMLDQFEENPDESHEDLDDGLAEPMGMNVVMSNWRQKLVILPLFKDEEEMKEPKDAILKLELKTLLAELNIYTMARTRGASSSTSQRGAHSQRGGCSTPSQPAPTLVPSTQHGYGTRRSSGSSKAPVPPPVSSPPPKRTRISGPGESSRAPPSPPASTIPGSLIRAQLVSQLIRVQLVLLG</sequence>
<keyword evidence="3" id="KW-1185">Reference proteome</keyword>
<proteinExistence type="predicted"/>
<feature type="region of interest" description="Disordered" evidence="1">
    <location>
        <begin position="89"/>
        <end position="171"/>
    </location>
</feature>
<reference evidence="2 3" key="1">
    <citation type="journal article" date="2023" name="Hortic Res">
        <title>The complete reference genome for grapevine (Vitis vinifera L.) genetics and breeding.</title>
        <authorList>
            <person name="Shi X."/>
            <person name="Cao S."/>
            <person name="Wang X."/>
            <person name="Huang S."/>
            <person name="Wang Y."/>
            <person name="Liu Z."/>
            <person name="Liu W."/>
            <person name="Leng X."/>
            <person name="Peng Y."/>
            <person name="Wang N."/>
            <person name="Wang Y."/>
            <person name="Ma Z."/>
            <person name="Xu X."/>
            <person name="Zhang F."/>
            <person name="Xue H."/>
            <person name="Zhong H."/>
            <person name="Wang Y."/>
            <person name="Zhang K."/>
            <person name="Velt A."/>
            <person name="Avia K."/>
            <person name="Holtgrawe D."/>
            <person name="Grimplet J."/>
            <person name="Matus J.T."/>
            <person name="Ware D."/>
            <person name="Wu X."/>
            <person name="Wang H."/>
            <person name="Liu C."/>
            <person name="Fang Y."/>
            <person name="Rustenholz C."/>
            <person name="Cheng Z."/>
            <person name="Xiao H."/>
            <person name="Zhou Y."/>
        </authorList>
    </citation>
    <scope>NUCLEOTIDE SEQUENCE [LARGE SCALE GENOMIC DNA]</scope>
    <source>
        <strain evidence="3">cv. Pinot noir / PN40024</strain>
        <tissue evidence="2">Leaf</tissue>
    </source>
</reference>
<organism evidence="2 3">
    <name type="scientific">Vitis vinifera</name>
    <name type="common">Grape</name>
    <dbReference type="NCBI Taxonomy" id="29760"/>
    <lineage>
        <taxon>Eukaryota</taxon>
        <taxon>Viridiplantae</taxon>
        <taxon>Streptophyta</taxon>
        <taxon>Embryophyta</taxon>
        <taxon>Tracheophyta</taxon>
        <taxon>Spermatophyta</taxon>
        <taxon>Magnoliopsida</taxon>
        <taxon>eudicotyledons</taxon>
        <taxon>Gunneridae</taxon>
        <taxon>Pentapetalae</taxon>
        <taxon>rosids</taxon>
        <taxon>Vitales</taxon>
        <taxon>Vitaceae</taxon>
        <taxon>Viteae</taxon>
        <taxon>Vitis</taxon>
    </lineage>
</organism>
<evidence type="ECO:0000313" key="2">
    <source>
        <dbReference type="EMBL" id="WJZ85659.1"/>
    </source>
</evidence>
<name>A0ABY9BT39_VITVI</name>
<feature type="compositionally biased region" description="Pro residues" evidence="1">
    <location>
        <begin position="138"/>
        <end position="148"/>
    </location>
</feature>
<protein>
    <submittedName>
        <fullName evidence="2">Uncharacterized protein</fullName>
    </submittedName>
</protein>
<dbReference type="Proteomes" id="UP001227230">
    <property type="component" value="Chromosome 4"/>
</dbReference>
<evidence type="ECO:0000256" key="1">
    <source>
        <dbReference type="SAM" id="MobiDB-lite"/>
    </source>
</evidence>